<comment type="caution">
    <text evidence="1">The sequence shown here is derived from an EMBL/GenBank/DDBJ whole genome shotgun (WGS) entry which is preliminary data.</text>
</comment>
<dbReference type="STRING" id="445975.COLSTE_01113"/>
<evidence type="ECO:0000313" key="1">
    <source>
        <dbReference type="EMBL" id="EEA90686.1"/>
    </source>
</evidence>
<reference evidence="1 2" key="2">
    <citation type="submission" date="2008-10" db="EMBL/GenBank/DDBJ databases">
        <authorList>
            <person name="Fulton L."/>
            <person name="Clifton S."/>
            <person name="Fulton B."/>
            <person name="Xu J."/>
            <person name="Minx P."/>
            <person name="Pepin K.H."/>
            <person name="Johnson M."/>
            <person name="Thiruvilangam P."/>
            <person name="Bhonagiri V."/>
            <person name="Nash W.E."/>
            <person name="Mardis E.R."/>
            <person name="Wilson R.K."/>
        </authorList>
    </citation>
    <scope>NUCLEOTIDE SEQUENCE [LARGE SCALE GENOMIC DNA]</scope>
    <source>
        <strain evidence="1 2">DSM 13279</strain>
    </source>
</reference>
<dbReference type="EMBL" id="ABXJ01000062">
    <property type="protein sequence ID" value="EEA90686.1"/>
    <property type="molecule type" value="Genomic_DNA"/>
</dbReference>
<protein>
    <submittedName>
        <fullName evidence="1">Uncharacterized protein</fullName>
    </submittedName>
</protein>
<organism evidence="1 2">
    <name type="scientific">Collinsella stercoris DSM 13279</name>
    <dbReference type="NCBI Taxonomy" id="445975"/>
    <lineage>
        <taxon>Bacteria</taxon>
        <taxon>Bacillati</taxon>
        <taxon>Actinomycetota</taxon>
        <taxon>Coriobacteriia</taxon>
        <taxon>Coriobacteriales</taxon>
        <taxon>Coriobacteriaceae</taxon>
        <taxon>Collinsella</taxon>
    </lineage>
</organism>
<accession>B6GAL3</accession>
<dbReference type="AlphaFoldDB" id="B6GAL3"/>
<gene>
    <name evidence="1" type="ORF">COLSTE_01113</name>
</gene>
<evidence type="ECO:0000313" key="2">
    <source>
        <dbReference type="Proteomes" id="UP000003560"/>
    </source>
</evidence>
<keyword evidence="2" id="KW-1185">Reference proteome</keyword>
<dbReference type="HOGENOM" id="CLU_2933425_0_0_11"/>
<proteinExistence type="predicted"/>
<reference evidence="1 2" key="1">
    <citation type="submission" date="2008-10" db="EMBL/GenBank/DDBJ databases">
        <title>Draft genome sequence of Collinsella stercoris (DSM 13279).</title>
        <authorList>
            <person name="Sudarsanam P."/>
            <person name="Ley R."/>
            <person name="Guruge J."/>
            <person name="Turnbaugh P.J."/>
            <person name="Mahowald M."/>
            <person name="Liep D."/>
            <person name="Gordon J."/>
        </authorList>
    </citation>
    <scope>NUCLEOTIDE SEQUENCE [LARGE SCALE GENOMIC DNA]</scope>
    <source>
        <strain evidence="1 2">DSM 13279</strain>
    </source>
</reference>
<sequence length="60" mass="6527">MDEAALRRRDAIDIVKGCACLAAHASASLESSVHAYEEQAQAIIAAELHRAAMMLEECER</sequence>
<name>B6GAL3_9ACTN</name>
<dbReference type="Proteomes" id="UP000003560">
    <property type="component" value="Unassembled WGS sequence"/>
</dbReference>